<evidence type="ECO:0000256" key="1">
    <source>
        <dbReference type="ARBA" id="ARBA00009347"/>
    </source>
</evidence>
<evidence type="ECO:0000256" key="3">
    <source>
        <dbReference type="ARBA" id="ARBA00022827"/>
    </source>
</evidence>
<comment type="cofactor">
    <cofactor evidence="5">
        <name>FAD</name>
        <dbReference type="ChEBI" id="CHEBI:57692"/>
    </cofactor>
</comment>
<dbReference type="Proteomes" id="UP001283366">
    <property type="component" value="Unassembled WGS sequence"/>
</dbReference>
<evidence type="ECO:0000259" key="6">
    <source>
        <dbReference type="Pfam" id="PF00441"/>
    </source>
</evidence>
<dbReference type="Proteomes" id="UP000196125">
    <property type="component" value="Unassembled WGS sequence"/>
</dbReference>
<feature type="domain" description="Acyl-CoA oxidase/dehydrogenase middle" evidence="7">
    <location>
        <begin position="133"/>
        <end position="226"/>
    </location>
</feature>
<name>A0A1Y6IUT9_9VIBR</name>
<gene>
    <name evidence="8" type="ORF">SBX37_00500</name>
    <name evidence="9" type="ORF">VIM7927_01856</name>
</gene>
<dbReference type="PANTHER" id="PTHR48083">
    <property type="entry name" value="MEDIUM-CHAIN SPECIFIC ACYL-COA DEHYDROGENASE, MITOCHONDRIAL-RELATED"/>
    <property type="match status" value="1"/>
</dbReference>
<comment type="similarity">
    <text evidence="1 5">Belongs to the acyl-CoA dehydrogenase family.</text>
</comment>
<dbReference type="OrthoDB" id="9764895at2"/>
<accession>A0A1Y6IUT9</accession>
<dbReference type="Pfam" id="PF02770">
    <property type="entry name" value="Acyl-CoA_dh_M"/>
    <property type="match status" value="1"/>
</dbReference>
<keyword evidence="11" id="KW-1185">Reference proteome</keyword>
<protein>
    <submittedName>
        <fullName evidence="8 9">Acyl-CoA dehydrogenase</fullName>
        <ecNumber evidence="9">1.3.8.1</ecNumber>
    </submittedName>
</protein>
<dbReference type="AlphaFoldDB" id="A0A1Y6IUT9"/>
<evidence type="ECO:0000313" key="10">
    <source>
        <dbReference type="Proteomes" id="UP000196125"/>
    </source>
</evidence>
<evidence type="ECO:0000259" key="7">
    <source>
        <dbReference type="Pfam" id="PF02770"/>
    </source>
</evidence>
<evidence type="ECO:0000256" key="2">
    <source>
        <dbReference type="ARBA" id="ARBA00022630"/>
    </source>
</evidence>
<dbReference type="Gene3D" id="2.40.110.10">
    <property type="entry name" value="Butyryl-CoA Dehydrogenase, subunit A, domain 2"/>
    <property type="match status" value="1"/>
</dbReference>
<dbReference type="Pfam" id="PF00441">
    <property type="entry name" value="Acyl-CoA_dh_1"/>
    <property type="match status" value="1"/>
</dbReference>
<reference evidence="9 10" key="1">
    <citation type="submission" date="2017-05" db="EMBL/GenBank/DDBJ databases">
        <authorList>
            <person name="Song R."/>
            <person name="Chenine A.L."/>
            <person name="Ruprecht R.M."/>
        </authorList>
    </citation>
    <scope>NUCLEOTIDE SEQUENCE [LARGE SCALE GENOMIC DNA]</scope>
    <source>
        <strain evidence="9 10">CECT 7927</strain>
    </source>
</reference>
<dbReference type="InterPro" id="IPR006091">
    <property type="entry name" value="Acyl-CoA_Oxase/DH_mid-dom"/>
</dbReference>
<dbReference type="GO" id="GO:0016937">
    <property type="term" value="F:short-chain fatty acyl-CoA dehydrogenase activity"/>
    <property type="evidence" value="ECO:0007669"/>
    <property type="project" value="UniProtKB-EC"/>
</dbReference>
<dbReference type="GO" id="GO:0033539">
    <property type="term" value="P:fatty acid beta-oxidation using acyl-CoA dehydrogenase"/>
    <property type="evidence" value="ECO:0007669"/>
    <property type="project" value="TreeGrafter"/>
</dbReference>
<evidence type="ECO:0000313" key="8">
    <source>
        <dbReference type="EMBL" id="MDW6001388.1"/>
    </source>
</evidence>
<dbReference type="Gene3D" id="1.20.140.10">
    <property type="entry name" value="Butyryl-CoA Dehydrogenase, subunit A, domain 3"/>
    <property type="match status" value="1"/>
</dbReference>
<reference evidence="8 11" key="2">
    <citation type="submission" date="2023-11" db="EMBL/GenBank/DDBJ databases">
        <title>Plant-associative lifestyle of Vibrio porteresiae and its evolutionary dynamics.</title>
        <authorList>
            <person name="Rameshkumar N."/>
            <person name="Kirti K."/>
        </authorList>
    </citation>
    <scope>NUCLEOTIDE SEQUENCE [LARGE SCALE GENOMIC DNA]</scope>
    <source>
        <strain evidence="8 11">MSSRF38</strain>
    </source>
</reference>
<dbReference type="EC" id="1.3.8.1" evidence="9"/>
<feature type="domain" description="Acyl-CoA dehydrogenase/oxidase C-terminal" evidence="6">
    <location>
        <begin position="247"/>
        <end position="377"/>
    </location>
</feature>
<dbReference type="InterPro" id="IPR009100">
    <property type="entry name" value="AcylCoA_DH/oxidase_NM_dom_sf"/>
</dbReference>
<dbReference type="InterPro" id="IPR050741">
    <property type="entry name" value="Acyl-CoA_dehydrogenase"/>
</dbReference>
<dbReference type="InterPro" id="IPR046373">
    <property type="entry name" value="Acyl-CoA_Oxase/DH_mid-dom_sf"/>
</dbReference>
<evidence type="ECO:0000313" key="9">
    <source>
        <dbReference type="EMBL" id="SMS00590.1"/>
    </source>
</evidence>
<dbReference type="PANTHER" id="PTHR48083:SF2">
    <property type="entry name" value="MEDIUM-CHAIN SPECIFIC ACYL-COA DEHYDROGENASE, MITOCHONDRIAL"/>
    <property type="match status" value="1"/>
</dbReference>
<dbReference type="InterPro" id="IPR036250">
    <property type="entry name" value="AcylCo_DH-like_C"/>
</dbReference>
<keyword evidence="2 5" id="KW-0285">Flavoprotein</keyword>
<dbReference type="CDD" id="cd00567">
    <property type="entry name" value="ACAD"/>
    <property type="match status" value="1"/>
</dbReference>
<organism evidence="9 10">
    <name type="scientific">Vibrio mangrovi</name>
    <dbReference type="NCBI Taxonomy" id="474394"/>
    <lineage>
        <taxon>Bacteria</taxon>
        <taxon>Pseudomonadati</taxon>
        <taxon>Pseudomonadota</taxon>
        <taxon>Gammaproteobacteria</taxon>
        <taxon>Vibrionales</taxon>
        <taxon>Vibrionaceae</taxon>
        <taxon>Vibrio</taxon>
    </lineage>
</organism>
<evidence type="ECO:0000256" key="5">
    <source>
        <dbReference type="RuleBase" id="RU362125"/>
    </source>
</evidence>
<evidence type="ECO:0000256" key="4">
    <source>
        <dbReference type="ARBA" id="ARBA00023002"/>
    </source>
</evidence>
<dbReference type="SUPFAM" id="SSF56645">
    <property type="entry name" value="Acyl-CoA dehydrogenase NM domain-like"/>
    <property type="match status" value="1"/>
</dbReference>
<dbReference type="EMBL" id="JAWRCO010000001">
    <property type="protein sequence ID" value="MDW6001388.1"/>
    <property type="molecule type" value="Genomic_DNA"/>
</dbReference>
<dbReference type="SUPFAM" id="SSF47203">
    <property type="entry name" value="Acyl-CoA dehydrogenase C-terminal domain-like"/>
    <property type="match status" value="1"/>
</dbReference>
<keyword evidence="3 5" id="KW-0274">FAD</keyword>
<dbReference type="RefSeq" id="WP_087480621.1">
    <property type="nucleotide sequence ID" value="NZ_AP024883.1"/>
</dbReference>
<evidence type="ECO:0000313" key="11">
    <source>
        <dbReference type="Proteomes" id="UP001283366"/>
    </source>
</evidence>
<dbReference type="InterPro" id="IPR009075">
    <property type="entry name" value="AcylCo_DH/oxidase_C"/>
</dbReference>
<keyword evidence="4 5" id="KW-0560">Oxidoreductase</keyword>
<proteinExistence type="inferred from homology"/>
<dbReference type="GO" id="GO:0005737">
    <property type="term" value="C:cytoplasm"/>
    <property type="evidence" value="ECO:0007669"/>
    <property type="project" value="TreeGrafter"/>
</dbReference>
<dbReference type="EMBL" id="FXXI01000002">
    <property type="protein sequence ID" value="SMS00590.1"/>
    <property type="molecule type" value="Genomic_DNA"/>
</dbReference>
<sequence>MTFNHRLSAEGQAIRDYVTATLEEGRALGRLIDENPENYRATAHYSLAHQMNRLGLPEAYNPTPIELANGQVLHELTVVQRCLFYEALGYVEPNLIFACPTPGMAGFVLQGLGNPEQQECFFGLFRDQLSWSCFAMSEPTVGSDAGNIKTQATKVDGGYLINGEKYFIGNGIHADIGVVFARTNQNSLGTDVFLFEPAKVEGFRRERLPVHGVPGCNVSHLVFEDMFVGDDALLGAHLKPTQRFSGAAIATFDSLRPCVGGLALGSARAMLDYVVQHDRMDAAYHQTWLKSAHFRLAGALQNLLTISARYDRGETVTKQIGLAKAKAAEVAESVVEEALHRCYGGVLVQDQTLAKLHRDIKCFEYAEGTRNVHLLNGAMLFREVA</sequence>